<proteinExistence type="predicted"/>
<reference evidence="1" key="2">
    <citation type="submission" date="2025-09" db="UniProtKB">
        <authorList>
            <consortium name="Ensembl"/>
        </authorList>
    </citation>
    <scope>IDENTIFICATION</scope>
</reference>
<evidence type="ECO:0000313" key="2">
    <source>
        <dbReference type="Proteomes" id="UP000261380"/>
    </source>
</evidence>
<organism evidence="1 2">
    <name type="scientific">Xiphophorus couchianus</name>
    <name type="common">Monterrey platyfish</name>
    <dbReference type="NCBI Taxonomy" id="32473"/>
    <lineage>
        <taxon>Eukaryota</taxon>
        <taxon>Metazoa</taxon>
        <taxon>Chordata</taxon>
        <taxon>Craniata</taxon>
        <taxon>Vertebrata</taxon>
        <taxon>Euteleostomi</taxon>
        <taxon>Actinopterygii</taxon>
        <taxon>Neopterygii</taxon>
        <taxon>Teleostei</taxon>
        <taxon>Neoteleostei</taxon>
        <taxon>Acanthomorphata</taxon>
        <taxon>Ovalentaria</taxon>
        <taxon>Atherinomorphae</taxon>
        <taxon>Cyprinodontiformes</taxon>
        <taxon>Poeciliidae</taxon>
        <taxon>Poeciliinae</taxon>
        <taxon>Xiphophorus</taxon>
    </lineage>
</organism>
<sequence>MLCNLRLEAVHSNCYIEPKYSENLLSVTLNWYSSRITQYLAPSIFRSTLSGFSKWCIHHSQLGTSLPPTWKTAAGTSNFLLTGTFFLPPFQGSRVYGVHDSAPLESSWASWLLHILVLSLPTQSV</sequence>
<evidence type="ECO:0000313" key="1">
    <source>
        <dbReference type="Ensembl" id="ENSXCOP00000020720.1"/>
    </source>
</evidence>
<dbReference type="AlphaFoldDB" id="A0A3B5MAX5"/>
<protein>
    <submittedName>
        <fullName evidence="1">Uncharacterized protein</fullName>
    </submittedName>
</protein>
<reference evidence="1" key="1">
    <citation type="submission" date="2025-08" db="UniProtKB">
        <authorList>
            <consortium name="Ensembl"/>
        </authorList>
    </citation>
    <scope>IDENTIFICATION</scope>
</reference>
<dbReference type="Ensembl" id="ENSXCOT00000020973.1">
    <property type="protein sequence ID" value="ENSXCOP00000020720.1"/>
    <property type="gene ID" value="ENSXCOG00000015530.1"/>
</dbReference>
<accession>A0A3B5MAX5</accession>
<dbReference type="Proteomes" id="UP000261380">
    <property type="component" value="Unplaced"/>
</dbReference>
<name>A0A3B5MAX5_9TELE</name>
<keyword evidence="2" id="KW-1185">Reference proteome</keyword>
<dbReference type="GeneTree" id="ENSGT01110000271800"/>